<comment type="caution">
    <text evidence="1">The sequence shown here is derived from an EMBL/GenBank/DDBJ whole genome shotgun (WGS) entry which is preliminary data.</text>
</comment>
<sequence>MHQLQYSGGDVAAHGVSQLTMSPKSSMQNVVVFHMVVYDLTKLEMGDEENLTALGFATVALQQVVARFPPTIQSTVATAAAAAAAATLPEVLAAAAPSDVAATLPSDAALPEFEADDVAILCVSAALPAAVSLAILHGSAALPESSADVAAILPVTAALPESSAHVAAIHPVTAAPAALPPAASHGALSNETGAAATLPATAAPAALPPAASHGALSNETGTAATLPVTAAPAAAACYGSCRGSPSGVSAYVGACA</sequence>
<protein>
    <submittedName>
        <fullName evidence="1">Uncharacterized protein</fullName>
    </submittedName>
</protein>
<dbReference type="Gramene" id="TVU47693">
    <property type="protein sequence ID" value="TVU47693"/>
    <property type="gene ID" value="EJB05_07300"/>
</dbReference>
<keyword evidence="2" id="KW-1185">Reference proteome</keyword>
<organism evidence="1 2">
    <name type="scientific">Eragrostis curvula</name>
    <name type="common">weeping love grass</name>
    <dbReference type="NCBI Taxonomy" id="38414"/>
    <lineage>
        <taxon>Eukaryota</taxon>
        <taxon>Viridiplantae</taxon>
        <taxon>Streptophyta</taxon>
        <taxon>Embryophyta</taxon>
        <taxon>Tracheophyta</taxon>
        <taxon>Spermatophyta</taxon>
        <taxon>Magnoliopsida</taxon>
        <taxon>Liliopsida</taxon>
        <taxon>Poales</taxon>
        <taxon>Poaceae</taxon>
        <taxon>PACMAD clade</taxon>
        <taxon>Chloridoideae</taxon>
        <taxon>Eragrostideae</taxon>
        <taxon>Eragrostidinae</taxon>
        <taxon>Eragrostis</taxon>
    </lineage>
</organism>
<accession>A0A5J9WI04</accession>
<dbReference type="Proteomes" id="UP000324897">
    <property type="component" value="Chromosome 5"/>
</dbReference>
<proteinExistence type="predicted"/>
<dbReference type="AlphaFoldDB" id="A0A5J9WI04"/>
<dbReference type="EMBL" id="RWGY01000004">
    <property type="protein sequence ID" value="TVU47693.1"/>
    <property type="molecule type" value="Genomic_DNA"/>
</dbReference>
<evidence type="ECO:0000313" key="2">
    <source>
        <dbReference type="Proteomes" id="UP000324897"/>
    </source>
</evidence>
<reference evidence="1 2" key="1">
    <citation type="journal article" date="2019" name="Sci. Rep.">
        <title>A high-quality genome of Eragrostis curvula grass provides insights into Poaceae evolution and supports new strategies to enhance forage quality.</title>
        <authorList>
            <person name="Carballo J."/>
            <person name="Santos B.A.C.M."/>
            <person name="Zappacosta D."/>
            <person name="Garbus I."/>
            <person name="Selva J.P."/>
            <person name="Gallo C.A."/>
            <person name="Diaz A."/>
            <person name="Albertini E."/>
            <person name="Caccamo M."/>
            <person name="Echenique V."/>
        </authorList>
    </citation>
    <scope>NUCLEOTIDE SEQUENCE [LARGE SCALE GENOMIC DNA]</scope>
    <source>
        <strain evidence="2">cv. Victoria</strain>
        <tissue evidence="1">Leaf</tissue>
    </source>
</reference>
<gene>
    <name evidence="1" type="ORF">EJB05_07300</name>
</gene>
<evidence type="ECO:0000313" key="1">
    <source>
        <dbReference type="EMBL" id="TVU47693.1"/>
    </source>
</evidence>
<name>A0A5J9WI04_9POAL</name>